<comment type="caution">
    <text evidence="4">The sequence shown here is derived from an EMBL/GenBank/DDBJ whole genome shotgun (WGS) entry which is preliminary data.</text>
</comment>
<gene>
    <name evidence="4" type="ORF">CFP71_42685</name>
</gene>
<dbReference type="InterPro" id="IPR008928">
    <property type="entry name" value="6-hairpin_glycosidase_sf"/>
</dbReference>
<dbReference type="GO" id="GO:0000272">
    <property type="term" value="P:polysaccharide catabolic process"/>
    <property type="evidence" value="ECO:0007669"/>
    <property type="project" value="UniProtKB-KW"/>
</dbReference>
<dbReference type="SUPFAM" id="SSF48208">
    <property type="entry name" value="Six-hairpin glycosidases"/>
    <property type="match status" value="1"/>
</dbReference>
<evidence type="ECO:0000259" key="3">
    <source>
        <dbReference type="Pfam" id="PF00759"/>
    </source>
</evidence>
<dbReference type="Proteomes" id="UP000215223">
    <property type="component" value="Unassembled WGS sequence"/>
</dbReference>
<proteinExistence type="predicted"/>
<dbReference type="InterPro" id="IPR012341">
    <property type="entry name" value="6hp_glycosidase-like_sf"/>
</dbReference>
<evidence type="ECO:0000313" key="4">
    <source>
        <dbReference type="EMBL" id="OXM42197.1"/>
    </source>
</evidence>
<evidence type="ECO:0000313" key="5">
    <source>
        <dbReference type="Proteomes" id="UP000215223"/>
    </source>
</evidence>
<organism evidence="4 5">
    <name type="scientific">Amycolatopsis thailandensis</name>
    <dbReference type="NCBI Taxonomy" id="589330"/>
    <lineage>
        <taxon>Bacteria</taxon>
        <taxon>Bacillati</taxon>
        <taxon>Actinomycetota</taxon>
        <taxon>Actinomycetes</taxon>
        <taxon>Pseudonocardiales</taxon>
        <taxon>Pseudonocardiaceae</taxon>
        <taxon>Amycolatopsis</taxon>
    </lineage>
</organism>
<name>A0A229R6D5_9PSEU</name>
<dbReference type="GO" id="GO:0004553">
    <property type="term" value="F:hydrolase activity, hydrolyzing O-glycosyl compounds"/>
    <property type="evidence" value="ECO:0007669"/>
    <property type="project" value="InterPro"/>
</dbReference>
<evidence type="ECO:0000256" key="2">
    <source>
        <dbReference type="ARBA" id="ARBA00023326"/>
    </source>
</evidence>
<evidence type="ECO:0000256" key="1">
    <source>
        <dbReference type="ARBA" id="ARBA00023277"/>
    </source>
</evidence>
<dbReference type="EMBL" id="NMQT01000330">
    <property type="protein sequence ID" value="OXM42197.1"/>
    <property type="molecule type" value="Genomic_DNA"/>
</dbReference>
<dbReference type="AlphaFoldDB" id="A0A229R6D5"/>
<keyword evidence="2" id="KW-0624">Polysaccharide degradation</keyword>
<feature type="non-terminal residue" evidence="4">
    <location>
        <position position="282"/>
    </location>
</feature>
<feature type="non-terminal residue" evidence="4">
    <location>
        <position position="1"/>
    </location>
</feature>
<feature type="domain" description="Glycoside hydrolase family 9" evidence="3">
    <location>
        <begin position="5"/>
        <end position="281"/>
    </location>
</feature>
<keyword evidence="1" id="KW-0119">Carbohydrate metabolism</keyword>
<dbReference type="InterPro" id="IPR001701">
    <property type="entry name" value="Glyco_hydro_9"/>
</dbReference>
<dbReference type="Pfam" id="PF00759">
    <property type="entry name" value="Glyco_hydro_9"/>
    <property type="match status" value="1"/>
</dbReference>
<accession>A0A229R6D5</accession>
<protein>
    <recommendedName>
        <fullName evidence="3">Glycoside hydrolase family 9 domain-containing protein</fullName>
    </recommendedName>
</protein>
<dbReference type="RefSeq" id="WP_208636169.1">
    <property type="nucleotide sequence ID" value="NZ_NMQT01000330.1"/>
</dbReference>
<reference evidence="4 5" key="1">
    <citation type="submission" date="2017-07" db="EMBL/GenBank/DDBJ databases">
        <title>Amycolatopsis thailandensis Genome sequencing and assembly.</title>
        <authorList>
            <person name="Kaur N."/>
            <person name="Mayilraj S."/>
        </authorList>
    </citation>
    <scope>NUCLEOTIDE SEQUENCE [LARGE SCALE GENOMIC DNA]</scope>
    <source>
        <strain evidence="4 5">JCM 16380</strain>
    </source>
</reference>
<dbReference type="Gene3D" id="1.50.10.10">
    <property type="match status" value="1"/>
</dbReference>
<sequence length="282" mass="30411">VEAKRNPSLARKYLAEAASVFAQAKTENVGELVTAFPHAYYPESSWRDDMELGATQLALAGKALRDPRAGDWTRQAAHWAKAYIDLEEKSTLNLYDTSALAHAELAKLLRHGVPDAALGREELIGDLRRQLDEGVASAAKSPFRTAVSVKDFDAASKSFGFAATERLYADVTGDRRYAAFGSQQRNFTLGANAWGVSLVVGVGTMSPKCPHHQAANLAGEAKVLYGAVVNGPNGAEHFADLPFPAGAKECTKPFDAFDTTESRYTDDLASWPSNEPAIDFTS</sequence>
<keyword evidence="5" id="KW-1185">Reference proteome</keyword>